<dbReference type="Pfam" id="PF02515">
    <property type="entry name" value="CoA_transf_3"/>
    <property type="match status" value="1"/>
</dbReference>
<dbReference type="InterPro" id="IPR003673">
    <property type="entry name" value="CoA-Trfase_fam_III"/>
</dbReference>
<keyword evidence="2" id="KW-1185">Reference proteome</keyword>
<dbReference type="Proteomes" id="UP000198960">
    <property type="component" value="Unassembled WGS sequence"/>
</dbReference>
<organism evidence="1 2">
    <name type="scientific">Trujillonella endophytica</name>
    <dbReference type="NCBI Taxonomy" id="673521"/>
    <lineage>
        <taxon>Bacteria</taxon>
        <taxon>Bacillati</taxon>
        <taxon>Actinomycetota</taxon>
        <taxon>Actinomycetes</taxon>
        <taxon>Geodermatophilales</taxon>
        <taxon>Geodermatophilaceae</taxon>
        <taxon>Trujillonella</taxon>
    </lineage>
</organism>
<evidence type="ECO:0000313" key="2">
    <source>
        <dbReference type="Proteomes" id="UP000198960"/>
    </source>
</evidence>
<dbReference type="SUPFAM" id="SSF89796">
    <property type="entry name" value="CoA-transferase family III (CaiB/BaiF)"/>
    <property type="match status" value="1"/>
</dbReference>
<dbReference type="Gene3D" id="3.30.1540.10">
    <property type="entry name" value="formyl-coa transferase, domain 3"/>
    <property type="match status" value="1"/>
</dbReference>
<reference evidence="2" key="1">
    <citation type="submission" date="2016-10" db="EMBL/GenBank/DDBJ databases">
        <authorList>
            <person name="Varghese N."/>
            <person name="Submissions S."/>
        </authorList>
    </citation>
    <scope>NUCLEOTIDE SEQUENCE [LARGE SCALE GENOMIC DNA]</scope>
    <source>
        <strain evidence="2">DSM 45413</strain>
    </source>
</reference>
<dbReference type="PANTHER" id="PTHR48228">
    <property type="entry name" value="SUCCINYL-COA--D-CITRAMALATE COA-TRANSFERASE"/>
    <property type="match status" value="1"/>
</dbReference>
<name>A0A1H8QKZ4_9ACTN</name>
<dbReference type="Gene3D" id="3.40.50.10540">
    <property type="entry name" value="Crotonobetainyl-coa:carnitine coa-transferase, domain 1"/>
    <property type="match status" value="1"/>
</dbReference>
<dbReference type="PANTHER" id="PTHR48228:SF2">
    <property type="entry name" value="E-CINNAMOYL-COA:R-PHENYLLACTATE COA TRANSFERASE LARGE SUBUNIT"/>
    <property type="match status" value="1"/>
</dbReference>
<dbReference type="InterPro" id="IPR044855">
    <property type="entry name" value="CoA-Trfase_III_dom3_sf"/>
</dbReference>
<dbReference type="InterPro" id="IPR023606">
    <property type="entry name" value="CoA-Trfase_III_dom_1_sf"/>
</dbReference>
<sequence>MADPTAAGADATGIEQAFDGLRVVELAQWVFVPVAGALLADWGADVVHVEPPTGDPYRGLMTQGIGSDAGGVNVSMALANRGKRSIALDVRTERGQEVLHRMLASADVFLTNLRPGALERLGLGTEELTARYPRLVYARGHGYGARGPDADQAGYDSSAFFARGGLAHILTPPGLEYPIGQRGAMGDRNGAMALAFGIATALLRRERTGSGGVVDVSLLATAMWTLSSDVLAALSGTTPQPNPGRGPTPNPLVGTYRTADGRHVQLVFLEADRYWSPFCKLIGRPELIEDPRFADIHARRENSAACVALLDEEFARRTLTEWVELLRGLDAPWAPVQSVPELLDDPQVAANDYIGTVEDGDRTYRMPNVPVQFDGRPAELRRGPEHGEHTEAVLLELGYGWDDIAALQSARAIP</sequence>
<gene>
    <name evidence="1" type="ORF">SAMN05660991_00666</name>
</gene>
<proteinExistence type="predicted"/>
<dbReference type="GO" id="GO:0016740">
    <property type="term" value="F:transferase activity"/>
    <property type="evidence" value="ECO:0007669"/>
    <property type="project" value="UniProtKB-KW"/>
</dbReference>
<evidence type="ECO:0000313" key="1">
    <source>
        <dbReference type="EMBL" id="SEO54915.1"/>
    </source>
</evidence>
<dbReference type="AlphaFoldDB" id="A0A1H8QKZ4"/>
<dbReference type="STRING" id="673521.SAMN05660991_00666"/>
<accession>A0A1H8QKZ4</accession>
<dbReference type="InterPro" id="IPR050509">
    <property type="entry name" value="CoA-transferase_III"/>
</dbReference>
<dbReference type="RefSeq" id="WP_211435466.1">
    <property type="nucleotide sequence ID" value="NZ_FOEE01000002.1"/>
</dbReference>
<dbReference type="EMBL" id="FOEE01000002">
    <property type="protein sequence ID" value="SEO54915.1"/>
    <property type="molecule type" value="Genomic_DNA"/>
</dbReference>
<keyword evidence="1" id="KW-0808">Transferase</keyword>
<protein>
    <submittedName>
        <fullName evidence="1">Crotonobetainyl-CoA:carnitine CoA-transferase CaiB</fullName>
    </submittedName>
</protein>